<evidence type="ECO:0000313" key="2">
    <source>
        <dbReference type="EMBL" id="KAJ8905309.1"/>
    </source>
</evidence>
<evidence type="ECO:0008006" key="4">
    <source>
        <dbReference type="Google" id="ProtNLM"/>
    </source>
</evidence>
<evidence type="ECO:0000256" key="1">
    <source>
        <dbReference type="SAM" id="MobiDB-lite"/>
    </source>
</evidence>
<protein>
    <recommendedName>
        <fullName evidence="4">Transcription factor Iwr1 domain-containing protein</fullName>
    </recommendedName>
</protein>
<gene>
    <name evidence="2" type="ORF">NDN08_001816</name>
</gene>
<accession>A0AAV8US16</accession>
<comment type="caution">
    <text evidence="2">The sequence shown here is derived from an EMBL/GenBank/DDBJ whole genome shotgun (WGS) entry which is preliminary data.</text>
</comment>
<evidence type="ECO:0000313" key="3">
    <source>
        <dbReference type="Proteomes" id="UP001157974"/>
    </source>
</evidence>
<feature type="region of interest" description="Disordered" evidence="1">
    <location>
        <begin position="148"/>
        <end position="179"/>
    </location>
</feature>
<dbReference type="EMBL" id="JAMWBK010000005">
    <property type="protein sequence ID" value="KAJ8905309.1"/>
    <property type="molecule type" value="Genomic_DNA"/>
</dbReference>
<keyword evidence="3" id="KW-1185">Reference proteome</keyword>
<proteinExistence type="predicted"/>
<name>A0AAV8US16_9RHOD</name>
<reference evidence="2 3" key="1">
    <citation type="journal article" date="2023" name="Nat. Commun.">
        <title>Origin of minicircular mitochondrial genomes in red algae.</title>
        <authorList>
            <person name="Lee Y."/>
            <person name="Cho C.H."/>
            <person name="Lee Y.M."/>
            <person name="Park S.I."/>
            <person name="Yang J.H."/>
            <person name="West J.A."/>
            <person name="Bhattacharya D."/>
            <person name="Yoon H.S."/>
        </authorList>
    </citation>
    <scope>NUCLEOTIDE SEQUENCE [LARGE SCALE GENOMIC DNA]</scope>
    <source>
        <strain evidence="2 3">CCMP1338</strain>
        <tissue evidence="2">Whole cell</tissue>
    </source>
</reference>
<dbReference type="AlphaFoldDB" id="A0AAV8US16"/>
<organism evidence="2 3">
    <name type="scientific">Rhodosorus marinus</name>
    <dbReference type="NCBI Taxonomy" id="101924"/>
    <lineage>
        <taxon>Eukaryota</taxon>
        <taxon>Rhodophyta</taxon>
        <taxon>Stylonematophyceae</taxon>
        <taxon>Stylonematales</taxon>
        <taxon>Stylonemataceae</taxon>
        <taxon>Rhodosorus</taxon>
    </lineage>
</organism>
<dbReference type="Proteomes" id="UP001157974">
    <property type="component" value="Unassembled WGS sequence"/>
</dbReference>
<sequence length="248" mass="28033">MESLIEGPVLRLKRKHGESATESLALELRAGYESDAKRTRGADGGGFGSEGVAERKVVSFVRVKTVSATEYAEIEEGIKVVDAVPLEKFTCNGVPMKEEVSSEEVNASSEEFYDLFVMTTKYEERAASWVVLEDPNNERYFLDCGRSDSIADESDTEGTVDYPSTPEMDGNSSDEADFEDEIDSTLLTDRLRERLGIDDPEEEDDDDLLYTAHEYLHGWNGSEEEYEDNLYDEVAEEDEYQYDFDHEN</sequence>